<evidence type="ECO:0000313" key="2">
    <source>
        <dbReference type="EMBL" id="KAK8072089.1"/>
    </source>
</evidence>
<dbReference type="Proteomes" id="UP001446871">
    <property type="component" value="Unassembled WGS sequence"/>
</dbReference>
<comment type="caution">
    <text evidence="2">The sequence shown here is derived from an EMBL/GenBank/DDBJ whole genome shotgun (WGS) entry which is preliminary data.</text>
</comment>
<keyword evidence="3" id="KW-1185">Reference proteome</keyword>
<gene>
    <name evidence="2" type="ORF">PG996_005437</name>
</gene>
<sequence>MNKNVRPRWWNPDPQLLATLIRPAPEPDIDEADPHFLAARSTARRFRQAFDYTQFVFKKTMGWGGFGVATKFEQVDANQQHVAYAAVKVPLAAHPKIQETFKDEMRFYMRFEVSEHIPRLLRYPSDLTEEQEDGTRALPVGNGQFWAQDKTVLPQVHFATIVEYVEYGDFYELIWKLKLYPIGPCGGSSSVFTHIYESVAIIKGCIAMAYPRKSEFQVERMIKSQRNPQDNRGSSVAIADQAWREEVDEHLEISRLIHKDLDPGNGMFSQLLQTIDAPIADFGLMYDAEKSHPDIEKSLRRGGKEEWHAPEQFEDDVYKGEESFGAWTNIYGVGLIMLALMTRAIWAPEDRVFREVPTPTPADPNRTCESYGWHLDETLARAGAHRPSDILPRSLRKGPASAR</sequence>
<proteinExistence type="predicted"/>
<dbReference type="Gene3D" id="1.10.510.10">
    <property type="entry name" value="Transferase(Phosphotransferase) domain 1"/>
    <property type="match status" value="1"/>
</dbReference>
<accession>A0ABR1VLH6</accession>
<dbReference type="SUPFAM" id="SSF56112">
    <property type="entry name" value="Protein kinase-like (PK-like)"/>
    <property type="match status" value="1"/>
</dbReference>
<reference evidence="2 3" key="1">
    <citation type="submission" date="2023-01" db="EMBL/GenBank/DDBJ databases">
        <title>Analysis of 21 Apiospora genomes using comparative genomics revels a genus with tremendous synthesis potential of carbohydrate active enzymes and secondary metabolites.</title>
        <authorList>
            <person name="Sorensen T."/>
        </authorList>
    </citation>
    <scope>NUCLEOTIDE SEQUENCE [LARGE SCALE GENOMIC DNA]</scope>
    <source>
        <strain evidence="2 3">CBS 83171</strain>
    </source>
</reference>
<dbReference type="EMBL" id="JAQQWM010000003">
    <property type="protein sequence ID" value="KAK8072089.1"/>
    <property type="molecule type" value="Genomic_DNA"/>
</dbReference>
<name>A0ABR1VLH6_9PEZI</name>
<protein>
    <recommendedName>
        <fullName evidence="1">Protein kinase domain-containing protein</fullName>
    </recommendedName>
</protein>
<dbReference type="InterPro" id="IPR011009">
    <property type="entry name" value="Kinase-like_dom_sf"/>
</dbReference>
<evidence type="ECO:0000259" key="1">
    <source>
        <dbReference type="PROSITE" id="PS50011"/>
    </source>
</evidence>
<evidence type="ECO:0000313" key="3">
    <source>
        <dbReference type="Proteomes" id="UP001446871"/>
    </source>
</evidence>
<organism evidence="2 3">
    <name type="scientific">Apiospora saccharicola</name>
    <dbReference type="NCBI Taxonomy" id="335842"/>
    <lineage>
        <taxon>Eukaryota</taxon>
        <taxon>Fungi</taxon>
        <taxon>Dikarya</taxon>
        <taxon>Ascomycota</taxon>
        <taxon>Pezizomycotina</taxon>
        <taxon>Sordariomycetes</taxon>
        <taxon>Xylariomycetidae</taxon>
        <taxon>Amphisphaeriales</taxon>
        <taxon>Apiosporaceae</taxon>
        <taxon>Apiospora</taxon>
    </lineage>
</organism>
<dbReference type="PROSITE" id="PS50011">
    <property type="entry name" value="PROTEIN_KINASE_DOM"/>
    <property type="match status" value="1"/>
</dbReference>
<dbReference type="InterPro" id="IPR000719">
    <property type="entry name" value="Prot_kinase_dom"/>
</dbReference>
<feature type="domain" description="Protein kinase" evidence="1">
    <location>
        <begin position="55"/>
        <end position="403"/>
    </location>
</feature>